<reference evidence="10 11" key="1">
    <citation type="submission" date="2024-04" db="EMBL/GenBank/DDBJ databases">
        <title>Luteolibacter sp. isolated from soil.</title>
        <authorList>
            <person name="An J."/>
        </authorList>
    </citation>
    <scope>NUCLEOTIDE SEQUENCE [LARGE SCALE GENOMIC DNA]</scope>
    <source>
        <strain evidence="10 11">Y139</strain>
    </source>
</reference>
<evidence type="ECO:0000256" key="5">
    <source>
        <dbReference type="ARBA" id="ARBA00022801"/>
    </source>
</evidence>
<dbReference type="PANTHER" id="PTHR30616">
    <property type="entry name" value="UNCHARACTERIZED PROTEIN YFIH"/>
    <property type="match status" value="1"/>
</dbReference>
<dbReference type="PANTHER" id="PTHR30616:SF2">
    <property type="entry name" value="PURINE NUCLEOSIDE PHOSPHORYLASE LACC1"/>
    <property type="match status" value="1"/>
</dbReference>
<dbReference type="InterPro" id="IPR011324">
    <property type="entry name" value="Cytotoxic_necrot_fac-like_cat"/>
</dbReference>
<keyword evidence="6" id="KW-0862">Zinc</keyword>
<keyword evidence="3" id="KW-0808">Transferase</keyword>
<evidence type="ECO:0000256" key="7">
    <source>
        <dbReference type="ARBA" id="ARBA00047989"/>
    </source>
</evidence>
<name>A0ABU9AY60_9BACT</name>
<keyword evidence="11" id="KW-1185">Reference proteome</keyword>
<evidence type="ECO:0000256" key="8">
    <source>
        <dbReference type="ARBA" id="ARBA00048968"/>
    </source>
</evidence>
<evidence type="ECO:0000256" key="2">
    <source>
        <dbReference type="ARBA" id="ARBA00007353"/>
    </source>
</evidence>
<comment type="caution">
    <text evidence="10">The sequence shown here is derived from an EMBL/GenBank/DDBJ whole genome shotgun (WGS) entry which is preliminary data.</text>
</comment>
<comment type="catalytic activity">
    <reaction evidence="1">
        <text>inosine + phosphate = alpha-D-ribose 1-phosphate + hypoxanthine</text>
        <dbReference type="Rhea" id="RHEA:27646"/>
        <dbReference type="ChEBI" id="CHEBI:17368"/>
        <dbReference type="ChEBI" id="CHEBI:17596"/>
        <dbReference type="ChEBI" id="CHEBI:43474"/>
        <dbReference type="ChEBI" id="CHEBI:57720"/>
        <dbReference type="EC" id="2.4.2.1"/>
    </reaction>
    <physiologicalReaction direction="left-to-right" evidence="1">
        <dbReference type="Rhea" id="RHEA:27647"/>
    </physiologicalReaction>
</comment>
<keyword evidence="4" id="KW-0479">Metal-binding</keyword>
<dbReference type="Proteomes" id="UP001371305">
    <property type="component" value="Unassembled WGS sequence"/>
</dbReference>
<organism evidence="10 11">
    <name type="scientific">Luteolibacter soli</name>
    <dbReference type="NCBI Taxonomy" id="3135280"/>
    <lineage>
        <taxon>Bacteria</taxon>
        <taxon>Pseudomonadati</taxon>
        <taxon>Verrucomicrobiota</taxon>
        <taxon>Verrucomicrobiia</taxon>
        <taxon>Verrucomicrobiales</taxon>
        <taxon>Verrucomicrobiaceae</taxon>
        <taxon>Luteolibacter</taxon>
    </lineage>
</organism>
<evidence type="ECO:0000256" key="6">
    <source>
        <dbReference type="ARBA" id="ARBA00022833"/>
    </source>
</evidence>
<comment type="similarity">
    <text evidence="2">Belongs to the purine nucleoside phosphorylase YfiH/LACC1 family.</text>
</comment>
<comment type="catalytic activity">
    <reaction evidence="8">
        <text>adenosine + phosphate = alpha-D-ribose 1-phosphate + adenine</text>
        <dbReference type="Rhea" id="RHEA:27642"/>
        <dbReference type="ChEBI" id="CHEBI:16335"/>
        <dbReference type="ChEBI" id="CHEBI:16708"/>
        <dbReference type="ChEBI" id="CHEBI:43474"/>
        <dbReference type="ChEBI" id="CHEBI:57720"/>
        <dbReference type="EC" id="2.4.2.1"/>
    </reaction>
    <physiologicalReaction direction="left-to-right" evidence="8">
        <dbReference type="Rhea" id="RHEA:27643"/>
    </physiologicalReaction>
</comment>
<evidence type="ECO:0000256" key="1">
    <source>
        <dbReference type="ARBA" id="ARBA00000553"/>
    </source>
</evidence>
<dbReference type="Gene3D" id="3.60.140.10">
    <property type="entry name" value="CNF1/YfiH-like putative cysteine hydrolases"/>
    <property type="match status" value="2"/>
</dbReference>
<comment type="catalytic activity">
    <reaction evidence="7">
        <text>adenosine + H2O + H(+) = inosine + NH4(+)</text>
        <dbReference type="Rhea" id="RHEA:24408"/>
        <dbReference type="ChEBI" id="CHEBI:15377"/>
        <dbReference type="ChEBI" id="CHEBI:15378"/>
        <dbReference type="ChEBI" id="CHEBI:16335"/>
        <dbReference type="ChEBI" id="CHEBI:17596"/>
        <dbReference type="ChEBI" id="CHEBI:28938"/>
        <dbReference type="EC" id="3.5.4.4"/>
    </reaction>
    <physiologicalReaction direction="left-to-right" evidence="7">
        <dbReference type="Rhea" id="RHEA:24409"/>
    </physiologicalReaction>
</comment>
<comment type="catalytic activity">
    <reaction evidence="9">
        <text>S-methyl-5'-thioadenosine + phosphate = 5-(methylsulfanyl)-alpha-D-ribose 1-phosphate + adenine</text>
        <dbReference type="Rhea" id="RHEA:11852"/>
        <dbReference type="ChEBI" id="CHEBI:16708"/>
        <dbReference type="ChEBI" id="CHEBI:17509"/>
        <dbReference type="ChEBI" id="CHEBI:43474"/>
        <dbReference type="ChEBI" id="CHEBI:58533"/>
        <dbReference type="EC" id="2.4.2.28"/>
    </reaction>
    <physiologicalReaction direction="left-to-right" evidence="9">
        <dbReference type="Rhea" id="RHEA:11853"/>
    </physiologicalReaction>
</comment>
<evidence type="ECO:0000256" key="4">
    <source>
        <dbReference type="ARBA" id="ARBA00022723"/>
    </source>
</evidence>
<dbReference type="CDD" id="cd16833">
    <property type="entry name" value="YfiH"/>
    <property type="match status" value="1"/>
</dbReference>
<dbReference type="InterPro" id="IPR038371">
    <property type="entry name" value="Cu_polyphenol_OxRdtase_sf"/>
</dbReference>
<dbReference type="Pfam" id="PF02578">
    <property type="entry name" value="Cu-oxidase_4"/>
    <property type="match status" value="1"/>
</dbReference>
<evidence type="ECO:0000313" key="10">
    <source>
        <dbReference type="EMBL" id="MEK7952036.1"/>
    </source>
</evidence>
<sequence length="253" mass="27083">MSDEAADIPLGGSIAPPLRFVPVTEALSFPNSFLKPLNALPGVRAGWVGRLDSIEVTTDRDETLANLRPLHEEIVRREFGRARWWRAEQVHGNGVALVPGAETKLAGDGLPVVPAVDGLITAAPGEMLGIYVADCGAIWMADRRTGAVGLLHSGKKGTELNILGRAIALMGEKFGTQPADLVVVLGPCIRPPHYEIDFAAEIARQAEAAGVGEFHDEGDDTACDLTRHYSYRVEKGCTGRMLALIVREEIATA</sequence>
<gene>
    <name evidence="10" type="ORF">WKV53_16095</name>
</gene>
<keyword evidence="5" id="KW-0378">Hydrolase</keyword>
<dbReference type="InterPro" id="IPR003730">
    <property type="entry name" value="Cu_polyphenol_OxRdtase"/>
</dbReference>
<accession>A0ABU9AY60</accession>
<evidence type="ECO:0000313" key="11">
    <source>
        <dbReference type="Proteomes" id="UP001371305"/>
    </source>
</evidence>
<protein>
    <submittedName>
        <fullName evidence="10">Polyphenol oxidase family protein</fullName>
    </submittedName>
</protein>
<dbReference type="EMBL" id="JBBUKT010000006">
    <property type="protein sequence ID" value="MEK7952036.1"/>
    <property type="molecule type" value="Genomic_DNA"/>
</dbReference>
<proteinExistence type="inferred from homology"/>
<evidence type="ECO:0000256" key="9">
    <source>
        <dbReference type="ARBA" id="ARBA00049893"/>
    </source>
</evidence>
<evidence type="ECO:0000256" key="3">
    <source>
        <dbReference type="ARBA" id="ARBA00022679"/>
    </source>
</evidence>
<dbReference type="SUPFAM" id="SSF64438">
    <property type="entry name" value="CNF1/YfiH-like putative cysteine hydrolases"/>
    <property type="match status" value="1"/>
</dbReference>